<comment type="caution">
    <text evidence="1">The sequence shown here is derived from an EMBL/GenBank/DDBJ whole genome shotgun (WGS) entry which is preliminary data.</text>
</comment>
<gene>
    <name evidence="1" type="ORF">NH26_16855</name>
</gene>
<protein>
    <submittedName>
        <fullName evidence="1">Uncharacterized protein</fullName>
    </submittedName>
</protein>
<accession>A0A1S1Z3M6</accession>
<name>A0A1S1Z3M6_FLAPC</name>
<keyword evidence="2" id="KW-1185">Reference proteome</keyword>
<dbReference type="AlphaFoldDB" id="A0A1S1Z3M6"/>
<dbReference type="EMBL" id="JRYR02000001">
    <property type="protein sequence ID" value="OHX67888.1"/>
    <property type="molecule type" value="Genomic_DNA"/>
</dbReference>
<proteinExistence type="predicted"/>
<sequence>MQRLESSIKNLLNQSQGKALSGLCPYHRQRISNSSDEAISEVREILMTFVNGELDRFKKQISEDSKERIQEIAENYIFSVLSVLEDNIKKGGINNSTEDLINGVVRIFNVEDCPAFDKK</sequence>
<organism evidence="1 2">
    <name type="scientific">Flammeovirga pacifica</name>
    <dbReference type="NCBI Taxonomy" id="915059"/>
    <lineage>
        <taxon>Bacteria</taxon>
        <taxon>Pseudomonadati</taxon>
        <taxon>Bacteroidota</taxon>
        <taxon>Cytophagia</taxon>
        <taxon>Cytophagales</taxon>
        <taxon>Flammeovirgaceae</taxon>
        <taxon>Flammeovirga</taxon>
    </lineage>
</organism>
<dbReference type="STRING" id="915059.NH26_16855"/>
<evidence type="ECO:0000313" key="1">
    <source>
        <dbReference type="EMBL" id="OHX67888.1"/>
    </source>
</evidence>
<reference evidence="1 2" key="1">
    <citation type="journal article" date="2012" name="Int. J. Syst. Evol. Microbiol.">
        <title>Flammeovirga pacifica sp. nov., isolated from deep-sea sediment.</title>
        <authorList>
            <person name="Xu H."/>
            <person name="Fu Y."/>
            <person name="Yang N."/>
            <person name="Ding Z."/>
            <person name="Lai Q."/>
            <person name="Zeng R."/>
        </authorList>
    </citation>
    <scope>NUCLEOTIDE SEQUENCE [LARGE SCALE GENOMIC DNA]</scope>
    <source>
        <strain evidence="2">DSM 24597 / LMG 26175 / WPAGA1</strain>
    </source>
</reference>
<dbReference type="Proteomes" id="UP000179797">
    <property type="component" value="Unassembled WGS sequence"/>
</dbReference>
<dbReference type="OrthoDB" id="980126at2"/>
<evidence type="ECO:0000313" key="2">
    <source>
        <dbReference type="Proteomes" id="UP000179797"/>
    </source>
</evidence>
<dbReference type="RefSeq" id="WP_044219802.1">
    <property type="nucleotide sequence ID" value="NZ_JRYR02000001.1"/>
</dbReference>